<feature type="chain" id="PRO_5043593900" description="Signal peptide containing protein" evidence="1">
    <location>
        <begin position="26"/>
        <end position="176"/>
    </location>
</feature>
<evidence type="ECO:0000313" key="2">
    <source>
        <dbReference type="EMBL" id="XBU15816.1"/>
    </source>
</evidence>
<dbReference type="AlphaFoldDB" id="A0AAU7SY88"/>
<dbReference type="EMBL" id="CP157981">
    <property type="protein sequence ID" value="XBU15816.1"/>
    <property type="molecule type" value="Genomic_DNA"/>
</dbReference>
<dbReference type="RefSeq" id="WP_349928367.1">
    <property type="nucleotide sequence ID" value="NZ_CP157981.1"/>
</dbReference>
<reference evidence="2" key="1">
    <citation type="submission" date="2024-06" db="EMBL/GenBank/DDBJ databases">
        <authorList>
            <person name="Song Z."/>
        </authorList>
    </citation>
    <scope>NUCLEOTIDE SEQUENCE</scope>
    <source>
        <strain evidence="2">A1-4-2</strain>
    </source>
</reference>
<protein>
    <recommendedName>
        <fullName evidence="3">Signal peptide containing protein</fullName>
    </recommendedName>
</protein>
<evidence type="ECO:0000256" key="1">
    <source>
        <dbReference type="SAM" id="SignalP"/>
    </source>
</evidence>
<feature type="signal peptide" evidence="1">
    <location>
        <begin position="1"/>
        <end position="25"/>
    </location>
</feature>
<sequence>MKLLKNLSCAIVMLAASFSISSAFADITDTTGLIPLTDSKLSAETTRVIEYHEDPQRERVLQHRIMQIQMDTQNFVVDPTMLMTIDLVPEAPMPDINSLPWVLQQYVLAIARGLQSPDPREGLYIILAPFGIDRRAVNVQIAREQLSLGILENTSQNDIIRQLQQQRTNTPNNAIR</sequence>
<accession>A0AAU7SY88</accession>
<gene>
    <name evidence="2" type="ORF">ABJ384_01020</name>
</gene>
<keyword evidence="1" id="KW-0732">Signal</keyword>
<evidence type="ECO:0008006" key="3">
    <source>
        <dbReference type="Google" id="ProtNLM"/>
    </source>
</evidence>
<proteinExistence type="predicted"/>
<organism evidence="2">
    <name type="scientific">Acinetobacter sp. A1-4-2</name>
    <dbReference type="NCBI Taxonomy" id="3156489"/>
    <lineage>
        <taxon>Bacteria</taxon>
        <taxon>Pseudomonadati</taxon>
        <taxon>Pseudomonadota</taxon>
        <taxon>Gammaproteobacteria</taxon>
        <taxon>Moraxellales</taxon>
        <taxon>Moraxellaceae</taxon>
        <taxon>Acinetobacter</taxon>
    </lineage>
</organism>
<name>A0AAU7SY88_9GAMM</name>